<dbReference type="RefSeq" id="WP_320686024.1">
    <property type="nucleotide sequence ID" value="NZ_JAXBLV010000099.1"/>
</dbReference>
<feature type="domain" description="PAS" evidence="12">
    <location>
        <begin position="22"/>
        <end position="94"/>
    </location>
</feature>
<dbReference type="Gene3D" id="3.30.565.10">
    <property type="entry name" value="Histidine kinase-like ATPase, C-terminal domain"/>
    <property type="match status" value="1"/>
</dbReference>
<dbReference type="NCBIfam" id="TIGR00229">
    <property type="entry name" value="sensory_box"/>
    <property type="match status" value="2"/>
</dbReference>
<dbReference type="PROSITE" id="PS50110">
    <property type="entry name" value="RESPONSE_REGULATORY"/>
    <property type="match status" value="1"/>
</dbReference>
<evidence type="ECO:0000259" key="10">
    <source>
        <dbReference type="PROSITE" id="PS50109"/>
    </source>
</evidence>
<dbReference type="InterPro" id="IPR000700">
    <property type="entry name" value="PAS-assoc_C"/>
</dbReference>
<dbReference type="Gene3D" id="1.10.287.130">
    <property type="match status" value="1"/>
</dbReference>
<evidence type="ECO:0000313" key="15">
    <source>
        <dbReference type="Proteomes" id="UP001272242"/>
    </source>
</evidence>
<evidence type="ECO:0000256" key="8">
    <source>
        <dbReference type="ARBA" id="ARBA00023012"/>
    </source>
</evidence>
<dbReference type="EMBL" id="JAXBLV010000099">
    <property type="protein sequence ID" value="MDY3559219.1"/>
    <property type="molecule type" value="Genomic_DNA"/>
</dbReference>
<evidence type="ECO:0000259" key="13">
    <source>
        <dbReference type="PROSITE" id="PS50113"/>
    </source>
</evidence>
<accession>A0ABU5EW75</accession>
<dbReference type="Pfam" id="PF08447">
    <property type="entry name" value="PAS_3"/>
    <property type="match status" value="1"/>
</dbReference>
<evidence type="ECO:0000256" key="3">
    <source>
        <dbReference type="ARBA" id="ARBA00022553"/>
    </source>
</evidence>
<evidence type="ECO:0000259" key="11">
    <source>
        <dbReference type="PROSITE" id="PS50110"/>
    </source>
</evidence>
<dbReference type="CDD" id="cd00130">
    <property type="entry name" value="PAS"/>
    <property type="match status" value="2"/>
</dbReference>
<dbReference type="PROSITE" id="PS50112">
    <property type="entry name" value="PAS"/>
    <property type="match status" value="1"/>
</dbReference>
<keyword evidence="5" id="KW-0547">Nucleotide-binding</keyword>
<name>A0ABU5EW75_9BACT</name>
<dbReference type="SUPFAM" id="SSF55785">
    <property type="entry name" value="PYP-like sensor domain (PAS domain)"/>
    <property type="match status" value="2"/>
</dbReference>
<dbReference type="EC" id="2.7.13.3" evidence="2"/>
<dbReference type="SMART" id="SM00387">
    <property type="entry name" value="HATPase_c"/>
    <property type="match status" value="1"/>
</dbReference>
<feature type="modified residue" description="4-aspartylphosphate" evidence="9">
    <location>
        <position position="592"/>
    </location>
</feature>
<dbReference type="InterPro" id="IPR011006">
    <property type="entry name" value="CheY-like_superfamily"/>
</dbReference>
<dbReference type="PANTHER" id="PTHR43065:SF42">
    <property type="entry name" value="TWO-COMPONENT SENSOR PPRA"/>
    <property type="match status" value="1"/>
</dbReference>
<reference evidence="15" key="1">
    <citation type="journal article" date="2023" name="Mar. Drugs">
        <title>Gemmata algarum, a Novel Planctomycete Isolated from an Algal Mat, Displays Antimicrobial Activity.</title>
        <authorList>
            <person name="Kumar G."/>
            <person name="Kallscheuer N."/>
            <person name="Kashif M."/>
            <person name="Ahamad S."/>
            <person name="Jagadeeshwari U."/>
            <person name="Pannikurungottu S."/>
            <person name="Haufschild T."/>
            <person name="Kabuu M."/>
            <person name="Sasikala C."/>
            <person name="Jogler C."/>
            <person name="Ramana C."/>
        </authorList>
    </citation>
    <scope>NUCLEOTIDE SEQUENCE [LARGE SCALE GENOMIC DNA]</scope>
    <source>
        <strain evidence="15">JC673</strain>
    </source>
</reference>
<evidence type="ECO:0000256" key="4">
    <source>
        <dbReference type="ARBA" id="ARBA00022679"/>
    </source>
</evidence>
<dbReference type="PROSITE" id="PS50109">
    <property type="entry name" value="HIS_KIN"/>
    <property type="match status" value="1"/>
</dbReference>
<dbReference type="SUPFAM" id="SSF55874">
    <property type="entry name" value="ATPase domain of HSP90 chaperone/DNA topoisomerase II/histidine kinase"/>
    <property type="match status" value="1"/>
</dbReference>
<protein>
    <recommendedName>
        <fullName evidence="2">histidine kinase</fullName>
        <ecNumber evidence="2">2.7.13.3</ecNumber>
    </recommendedName>
</protein>
<feature type="domain" description="PAC" evidence="13">
    <location>
        <begin position="228"/>
        <end position="280"/>
    </location>
</feature>
<comment type="caution">
    <text evidence="14">The sequence shown here is derived from an EMBL/GenBank/DDBJ whole genome shotgun (WGS) entry which is preliminary data.</text>
</comment>
<dbReference type="InterPro" id="IPR005467">
    <property type="entry name" value="His_kinase_dom"/>
</dbReference>
<evidence type="ECO:0000256" key="1">
    <source>
        <dbReference type="ARBA" id="ARBA00000085"/>
    </source>
</evidence>
<organism evidence="14 15">
    <name type="scientific">Gemmata algarum</name>
    <dbReference type="NCBI Taxonomy" id="2975278"/>
    <lineage>
        <taxon>Bacteria</taxon>
        <taxon>Pseudomonadati</taxon>
        <taxon>Planctomycetota</taxon>
        <taxon>Planctomycetia</taxon>
        <taxon>Gemmatales</taxon>
        <taxon>Gemmataceae</taxon>
        <taxon>Gemmata</taxon>
    </lineage>
</organism>
<evidence type="ECO:0000256" key="6">
    <source>
        <dbReference type="ARBA" id="ARBA00022777"/>
    </source>
</evidence>
<dbReference type="InterPro" id="IPR003661">
    <property type="entry name" value="HisK_dim/P_dom"/>
</dbReference>
<feature type="domain" description="PAC" evidence="13">
    <location>
        <begin position="95"/>
        <end position="150"/>
    </location>
</feature>
<evidence type="ECO:0000256" key="7">
    <source>
        <dbReference type="ARBA" id="ARBA00022840"/>
    </source>
</evidence>
<dbReference type="InterPro" id="IPR013655">
    <property type="entry name" value="PAS_fold_3"/>
</dbReference>
<dbReference type="SMART" id="SM00086">
    <property type="entry name" value="PAC"/>
    <property type="match status" value="2"/>
</dbReference>
<dbReference type="SMART" id="SM00091">
    <property type="entry name" value="PAS"/>
    <property type="match status" value="2"/>
</dbReference>
<evidence type="ECO:0000256" key="9">
    <source>
        <dbReference type="PROSITE-ProRule" id="PRU00169"/>
    </source>
</evidence>
<dbReference type="PRINTS" id="PR00344">
    <property type="entry name" value="BCTRLSENSOR"/>
</dbReference>
<dbReference type="InterPro" id="IPR003594">
    <property type="entry name" value="HATPase_dom"/>
</dbReference>
<keyword evidence="7" id="KW-0067">ATP-binding</keyword>
<dbReference type="SMART" id="SM00448">
    <property type="entry name" value="REC"/>
    <property type="match status" value="1"/>
</dbReference>
<dbReference type="InterPro" id="IPR004358">
    <property type="entry name" value="Sig_transdc_His_kin-like_C"/>
</dbReference>
<evidence type="ECO:0000256" key="2">
    <source>
        <dbReference type="ARBA" id="ARBA00012438"/>
    </source>
</evidence>
<dbReference type="SUPFAM" id="SSF52172">
    <property type="entry name" value="CheY-like"/>
    <property type="match status" value="1"/>
</dbReference>
<evidence type="ECO:0000259" key="12">
    <source>
        <dbReference type="PROSITE" id="PS50112"/>
    </source>
</evidence>
<dbReference type="PROSITE" id="PS50113">
    <property type="entry name" value="PAC"/>
    <property type="match status" value="2"/>
</dbReference>
<dbReference type="Gene3D" id="3.40.50.2300">
    <property type="match status" value="1"/>
</dbReference>
<keyword evidence="6" id="KW-0418">Kinase</keyword>
<keyword evidence="4" id="KW-0808">Transferase</keyword>
<dbReference type="Gene3D" id="2.10.70.100">
    <property type="match status" value="1"/>
</dbReference>
<dbReference type="Pfam" id="PF02518">
    <property type="entry name" value="HATPase_c"/>
    <property type="match status" value="1"/>
</dbReference>
<keyword evidence="3 9" id="KW-0597">Phosphoprotein</keyword>
<evidence type="ECO:0000256" key="5">
    <source>
        <dbReference type="ARBA" id="ARBA00022741"/>
    </source>
</evidence>
<dbReference type="SMART" id="SM00388">
    <property type="entry name" value="HisKA"/>
    <property type="match status" value="1"/>
</dbReference>
<sequence length="658" mass="71028">MSRSPDPPHDSSAEAERQLALARQRLAAHVENTPLIVIEWDHESRVCGWNAQAERVFGWSAAEVLGKRPFDWRFVHESVTSAVEQMVGDAAAGMQPRSVTVTPNYTKAGEVVWCEWHSSIFYDGDGRMVSSLSLALDVTPYRTTATALARSQARLRAALDGARMLAWDLDLLTNRWETTVEVADFYGLPRGPDYSDPQFALRAIHPDDVPTVLAGRQHAIDTGAALRYEFRGRVPAADGGPRWFATHGTVLRDDSGRPERIVAVTSDITERKRSDEQREALNRQFRDAAKWESLGVLAGGVAHDFNNILTVVLGSAALARRGLPPNSSTVAYLDQIEQSCRRAAEVCRQMLAYSGRNQGGAARIDLTPLVREAAPLLAGPAGSAPIRYELDDALPLAPADATQVRQVLMNLVTNAVESLGPGAGEVVVRTSAEEVPAGVPNGLFHLAPDPGRYVCLTVQDTGRGMSPEVRAKMFDPFYSTKFTGRGLGLAAVLGTVRAHRGGIRVETAPGAGTTVTVYWPAPAEQVAAPPPPPAGAVAANLALVIDDELFVREVTASILEELGFAPALAADGASGIELFHRNREAIKVAVIDVVMPGMTGDQVLKTLRLFAPGLPVLLVSGFTDSRIMTADLGARTEFLQKPFHPEDLMKAVRRLVQM</sequence>
<dbReference type="InterPro" id="IPR036097">
    <property type="entry name" value="HisK_dim/P_sf"/>
</dbReference>
<dbReference type="InterPro" id="IPR013767">
    <property type="entry name" value="PAS_fold"/>
</dbReference>
<dbReference type="PANTHER" id="PTHR43065">
    <property type="entry name" value="SENSOR HISTIDINE KINASE"/>
    <property type="match status" value="1"/>
</dbReference>
<gene>
    <name evidence="14" type="ORF">R5W23_006437</name>
</gene>
<dbReference type="InterPro" id="IPR001610">
    <property type="entry name" value="PAC"/>
</dbReference>
<dbReference type="Pfam" id="PF00512">
    <property type="entry name" value="HisKA"/>
    <property type="match status" value="1"/>
</dbReference>
<dbReference type="Gene3D" id="3.30.450.20">
    <property type="entry name" value="PAS domain"/>
    <property type="match status" value="2"/>
</dbReference>
<dbReference type="CDD" id="cd00082">
    <property type="entry name" value="HisKA"/>
    <property type="match status" value="1"/>
</dbReference>
<evidence type="ECO:0000313" key="14">
    <source>
        <dbReference type="EMBL" id="MDY3559219.1"/>
    </source>
</evidence>
<feature type="domain" description="Histidine kinase" evidence="10">
    <location>
        <begin position="300"/>
        <end position="523"/>
    </location>
</feature>
<dbReference type="Proteomes" id="UP001272242">
    <property type="component" value="Unassembled WGS sequence"/>
</dbReference>
<keyword evidence="8" id="KW-0902">Two-component regulatory system</keyword>
<dbReference type="InterPro" id="IPR035965">
    <property type="entry name" value="PAS-like_dom_sf"/>
</dbReference>
<feature type="domain" description="Response regulatory" evidence="11">
    <location>
        <begin position="541"/>
        <end position="656"/>
    </location>
</feature>
<keyword evidence="15" id="KW-1185">Reference proteome</keyword>
<dbReference type="InterPro" id="IPR001789">
    <property type="entry name" value="Sig_transdc_resp-reg_receiver"/>
</dbReference>
<dbReference type="Pfam" id="PF00989">
    <property type="entry name" value="PAS"/>
    <property type="match status" value="1"/>
</dbReference>
<proteinExistence type="predicted"/>
<dbReference type="InterPro" id="IPR000014">
    <property type="entry name" value="PAS"/>
</dbReference>
<comment type="catalytic activity">
    <reaction evidence="1">
        <text>ATP + protein L-histidine = ADP + protein N-phospho-L-histidine.</text>
        <dbReference type="EC" id="2.7.13.3"/>
    </reaction>
</comment>
<dbReference type="InterPro" id="IPR036890">
    <property type="entry name" value="HATPase_C_sf"/>
</dbReference>
<dbReference type="SUPFAM" id="SSF47384">
    <property type="entry name" value="Homodimeric domain of signal transducing histidine kinase"/>
    <property type="match status" value="1"/>
</dbReference>
<dbReference type="Pfam" id="PF00072">
    <property type="entry name" value="Response_reg"/>
    <property type="match status" value="1"/>
</dbReference>